<name>B0DDT9_LACBS</name>
<dbReference type="RefSeq" id="XP_001882205.1">
    <property type="nucleotide sequence ID" value="XM_001882170.1"/>
</dbReference>
<accession>B0DDT9</accession>
<dbReference type="HOGENOM" id="CLU_182426_1_0_1"/>
<dbReference type="InParanoid" id="B0DDT9"/>
<dbReference type="SUPFAM" id="SSF57903">
    <property type="entry name" value="FYVE/PHD zinc finger"/>
    <property type="match status" value="1"/>
</dbReference>
<dbReference type="InterPro" id="IPR013083">
    <property type="entry name" value="Znf_RING/FYVE/PHD"/>
</dbReference>
<dbReference type="EMBL" id="DS547105">
    <property type="protein sequence ID" value="EDR07274.1"/>
    <property type="molecule type" value="Genomic_DNA"/>
</dbReference>
<reference evidence="1 2" key="1">
    <citation type="journal article" date="2008" name="Nature">
        <title>The genome of Laccaria bicolor provides insights into mycorrhizal symbiosis.</title>
        <authorList>
            <person name="Martin F."/>
            <person name="Aerts A."/>
            <person name="Ahren D."/>
            <person name="Brun A."/>
            <person name="Danchin E.G.J."/>
            <person name="Duchaussoy F."/>
            <person name="Gibon J."/>
            <person name="Kohler A."/>
            <person name="Lindquist E."/>
            <person name="Pereda V."/>
            <person name="Salamov A."/>
            <person name="Shapiro H.J."/>
            <person name="Wuyts J."/>
            <person name="Blaudez D."/>
            <person name="Buee M."/>
            <person name="Brokstein P."/>
            <person name="Canbaeck B."/>
            <person name="Cohen D."/>
            <person name="Courty P.E."/>
            <person name="Coutinho P.M."/>
            <person name="Delaruelle C."/>
            <person name="Detter J.C."/>
            <person name="Deveau A."/>
            <person name="DiFazio S."/>
            <person name="Duplessis S."/>
            <person name="Fraissinet-Tachet L."/>
            <person name="Lucic E."/>
            <person name="Frey-Klett P."/>
            <person name="Fourrey C."/>
            <person name="Feussner I."/>
            <person name="Gay G."/>
            <person name="Grimwood J."/>
            <person name="Hoegger P.J."/>
            <person name="Jain P."/>
            <person name="Kilaru S."/>
            <person name="Labbe J."/>
            <person name="Lin Y.C."/>
            <person name="Legue V."/>
            <person name="Le Tacon F."/>
            <person name="Marmeisse R."/>
            <person name="Melayah D."/>
            <person name="Montanini B."/>
            <person name="Muratet M."/>
            <person name="Nehls U."/>
            <person name="Niculita-Hirzel H."/>
            <person name="Oudot-Le Secq M.P."/>
            <person name="Peter M."/>
            <person name="Quesneville H."/>
            <person name="Rajashekar B."/>
            <person name="Reich M."/>
            <person name="Rouhier N."/>
            <person name="Schmutz J."/>
            <person name="Yin T."/>
            <person name="Chalot M."/>
            <person name="Henrissat B."/>
            <person name="Kuees U."/>
            <person name="Lucas S."/>
            <person name="Van de Peer Y."/>
            <person name="Podila G.K."/>
            <person name="Polle A."/>
            <person name="Pukkila P.J."/>
            <person name="Richardson P.M."/>
            <person name="Rouze P."/>
            <person name="Sanders I.R."/>
            <person name="Stajich J.E."/>
            <person name="Tunlid A."/>
            <person name="Tuskan G."/>
            <person name="Grigoriev I.V."/>
        </authorList>
    </citation>
    <scope>NUCLEOTIDE SEQUENCE [LARGE SCALE GENOMIC DNA]</scope>
    <source>
        <strain evidence="2">S238N-H82 / ATCC MYA-4686</strain>
    </source>
</reference>
<dbReference type="Proteomes" id="UP000001194">
    <property type="component" value="Unassembled WGS sequence"/>
</dbReference>
<dbReference type="AlphaFoldDB" id="B0DDT9"/>
<dbReference type="InterPro" id="IPR011011">
    <property type="entry name" value="Znf_FYVE_PHD"/>
</dbReference>
<organism evidence="2">
    <name type="scientific">Laccaria bicolor (strain S238N-H82 / ATCC MYA-4686)</name>
    <name type="common">Bicoloured deceiver</name>
    <name type="synonym">Laccaria laccata var. bicolor</name>
    <dbReference type="NCBI Taxonomy" id="486041"/>
    <lineage>
        <taxon>Eukaryota</taxon>
        <taxon>Fungi</taxon>
        <taxon>Dikarya</taxon>
        <taxon>Basidiomycota</taxon>
        <taxon>Agaricomycotina</taxon>
        <taxon>Agaricomycetes</taxon>
        <taxon>Agaricomycetidae</taxon>
        <taxon>Agaricales</taxon>
        <taxon>Agaricineae</taxon>
        <taxon>Hydnangiaceae</taxon>
        <taxon>Laccaria</taxon>
    </lineage>
</organism>
<dbReference type="GeneID" id="6077743"/>
<sequence length="92" mass="10215">MGMLCDLISNLNHLDAFNTSDTLNGCLCSVVLHSGYNGLVKCRRVGCETQQYHLQCVALEIAPRNWVCEALEDQSDHVDDVILPYIGMCLIT</sequence>
<dbReference type="OrthoDB" id="3267958at2759"/>
<evidence type="ECO:0000313" key="1">
    <source>
        <dbReference type="EMBL" id="EDR07274.1"/>
    </source>
</evidence>
<proteinExistence type="predicted"/>
<protein>
    <submittedName>
        <fullName evidence="1">Predicted protein</fullName>
    </submittedName>
</protein>
<gene>
    <name evidence="1" type="ORF">LACBIDRAFT_299007</name>
</gene>
<dbReference type="Gene3D" id="3.30.40.10">
    <property type="entry name" value="Zinc/RING finger domain, C3HC4 (zinc finger)"/>
    <property type="match status" value="1"/>
</dbReference>
<keyword evidence="2" id="KW-1185">Reference proteome</keyword>
<evidence type="ECO:0000313" key="2">
    <source>
        <dbReference type="Proteomes" id="UP000001194"/>
    </source>
</evidence>
<dbReference type="KEGG" id="lbc:LACBIDRAFT_299007"/>